<comment type="caution">
    <text evidence="12">The sequence shown here is derived from an EMBL/GenBank/DDBJ whole genome shotgun (WGS) entry which is preliminary data.</text>
</comment>
<evidence type="ECO:0000256" key="5">
    <source>
        <dbReference type="ARBA" id="ARBA00022729"/>
    </source>
</evidence>
<dbReference type="VEuPathDB" id="TriTrypDB:TEOVI_000448800"/>
<feature type="chain" id="PRO_5009235598" evidence="10">
    <location>
        <begin position="24"/>
        <end position="151"/>
    </location>
</feature>
<evidence type="ECO:0000256" key="4">
    <source>
        <dbReference type="ARBA" id="ARBA00022622"/>
    </source>
</evidence>
<evidence type="ECO:0000256" key="3">
    <source>
        <dbReference type="ARBA" id="ARBA00022475"/>
    </source>
</evidence>
<protein>
    <submittedName>
        <fullName evidence="12">Trypanosomal VSG domain containing protein, putative</fullName>
    </submittedName>
</protein>
<dbReference type="GeneID" id="92378428"/>
<keyword evidence="3" id="KW-1003">Cell membrane</keyword>
<dbReference type="Proteomes" id="UP000195570">
    <property type="component" value="Unassembled WGS sequence"/>
</dbReference>
<sequence length="151" mass="16431">MCKQRLPLAIAAVTLAITGEIAANFAENANGAERVALCGIVALASGLAKLQSQKEAEPAEIEHVLKLNMTLADPEWRSIFVNPNKPTEVRPYPQAEFSKNADWATKWDKWKKKAEKNADGRQADQKAGVSQFKSRRHCSAAAATATSPRDS</sequence>
<dbReference type="EMBL" id="CZPT02001927">
    <property type="protein sequence ID" value="SCU72904.1"/>
    <property type="molecule type" value="Genomic_DNA"/>
</dbReference>
<evidence type="ECO:0000256" key="7">
    <source>
        <dbReference type="ARBA" id="ARBA00023180"/>
    </source>
</evidence>
<comment type="subcellular location">
    <subcellularLocation>
        <location evidence="2">Cell membrane</location>
        <topology evidence="2">Lipid-anchor</topology>
        <topology evidence="2">GPI-anchor</topology>
    </subcellularLocation>
</comment>
<evidence type="ECO:0000256" key="9">
    <source>
        <dbReference type="SAM" id="MobiDB-lite"/>
    </source>
</evidence>
<feature type="region of interest" description="Disordered" evidence="9">
    <location>
        <begin position="108"/>
        <end position="151"/>
    </location>
</feature>
<keyword evidence="8" id="KW-0449">Lipoprotein</keyword>
<dbReference type="InterPro" id="IPR025932">
    <property type="entry name" value="Trypano_VSG_B_N_dom"/>
</dbReference>
<dbReference type="RefSeq" id="XP_067083354.1">
    <property type="nucleotide sequence ID" value="XM_067227253.1"/>
</dbReference>
<dbReference type="Pfam" id="PF13206">
    <property type="entry name" value="VSG_B"/>
    <property type="match status" value="1"/>
</dbReference>
<reference evidence="12" key="1">
    <citation type="submission" date="2016-09" db="EMBL/GenBank/DDBJ databases">
        <authorList>
            <person name="Hebert L."/>
            <person name="Moumen B."/>
        </authorList>
    </citation>
    <scope>NUCLEOTIDE SEQUENCE [LARGE SCALE GENOMIC DNA]</scope>
    <source>
        <strain evidence="12">OVI</strain>
    </source>
</reference>
<dbReference type="GO" id="GO:0098552">
    <property type="term" value="C:side of membrane"/>
    <property type="evidence" value="ECO:0007669"/>
    <property type="project" value="UniProtKB-KW"/>
</dbReference>
<feature type="compositionally biased region" description="Basic and acidic residues" evidence="9">
    <location>
        <begin position="115"/>
        <end position="124"/>
    </location>
</feature>
<evidence type="ECO:0000313" key="13">
    <source>
        <dbReference type="Proteomes" id="UP000195570"/>
    </source>
</evidence>
<dbReference type="AlphaFoldDB" id="A0A1G4IK22"/>
<evidence type="ECO:0000256" key="8">
    <source>
        <dbReference type="ARBA" id="ARBA00023288"/>
    </source>
</evidence>
<dbReference type="GO" id="GO:0005886">
    <property type="term" value="C:plasma membrane"/>
    <property type="evidence" value="ECO:0007669"/>
    <property type="project" value="UniProtKB-SubCell"/>
</dbReference>
<keyword evidence="5 10" id="KW-0732">Signal</keyword>
<keyword evidence="7" id="KW-0325">Glycoprotein</keyword>
<keyword evidence="13" id="KW-1185">Reference proteome</keyword>
<name>A0A1G4IK22_TRYEQ</name>
<organism evidence="12 13">
    <name type="scientific">Trypanosoma equiperdum</name>
    <dbReference type="NCBI Taxonomy" id="5694"/>
    <lineage>
        <taxon>Eukaryota</taxon>
        <taxon>Discoba</taxon>
        <taxon>Euglenozoa</taxon>
        <taxon>Kinetoplastea</taxon>
        <taxon>Metakinetoplastina</taxon>
        <taxon>Trypanosomatida</taxon>
        <taxon>Trypanosomatidae</taxon>
        <taxon>Trypanosoma</taxon>
    </lineage>
</organism>
<evidence type="ECO:0000256" key="2">
    <source>
        <dbReference type="ARBA" id="ARBA00004609"/>
    </source>
</evidence>
<evidence type="ECO:0000313" key="12">
    <source>
        <dbReference type="EMBL" id="SCU72904.1"/>
    </source>
</evidence>
<accession>A0A1G4IK22</accession>
<feature type="signal peptide" evidence="10">
    <location>
        <begin position="1"/>
        <end position="23"/>
    </location>
</feature>
<gene>
    <name evidence="12" type="ORF">TEOVI_000448800</name>
</gene>
<keyword evidence="4" id="KW-0336">GPI-anchor</keyword>
<evidence type="ECO:0000256" key="10">
    <source>
        <dbReference type="SAM" id="SignalP"/>
    </source>
</evidence>
<evidence type="ECO:0000256" key="6">
    <source>
        <dbReference type="ARBA" id="ARBA00023136"/>
    </source>
</evidence>
<feature type="domain" description="Trypanosome variant surface glycoprotein B-type N-terminal" evidence="11">
    <location>
        <begin position="17"/>
        <end position="132"/>
    </location>
</feature>
<comment type="function">
    <text evidence="1">VSG forms a coat on the surface of the parasite. The trypanosome evades the immune response of the host by expressing a series of antigenically distinct VSGs from an estimated 1000 VSG genes.</text>
</comment>
<keyword evidence="6" id="KW-0472">Membrane</keyword>
<proteinExistence type="predicted"/>
<evidence type="ECO:0000259" key="11">
    <source>
        <dbReference type="Pfam" id="PF13206"/>
    </source>
</evidence>
<evidence type="ECO:0000256" key="1">
    <source>
        <dbReference type="ARBA" id="ARBA00002523"/>
    </source>
</evidence>